<feature type="compositionally biased region" description="Polar residues" evidence="1">
    <location>
        <begin position="202"/>
        <end position="222"/>
    </location>
</feature>
<name>A0AAW1Q0Z2_9CHLO</name>
<dbReference type="Proteomes" id="UP001489004">
    <property type="component" value="Unassembled WGS sequence"/>
</dbReference>
<organism evidence="2 3">
    <name type="scientific">[Myrmecia] bisecta</name>
    <dbReference type="NCBI Taxonomy" id="41462"/>
    <lineage>
        <taxon>Eukaryota</taxon>
        <taxon>Viridiplantae</taxon>
        <taxon>Chlorophyta</taxon>
        <taxon>core chlorophytes</taxon>
        <taxon>Trebouxiophyceae</taxon>
        <taxon>Trebouxiales</taxon>
        <taxon>Trebouxiaceae</taxon>
        <taxon>Myrmecia</taxon>
    </lineage>
</organism>
<gene>
    <name evidence="2" type="ORF">WJX72_002106</name>
</gene>
<protein>
    <submittedName>
        <fullName evidence="2">Uncharacterized protein</fullName>
    </submittedName>
</protein>
<proteinExistence type="predicted"/>
<evidence type="ECO:0000256" key="1">
    <source>
        <dbReference type="SAM" id="MobiDB-lite"/>
    </source>
</evidence>
<feature type="compositionally biased region" description="Basic and acidic residues" evidence="1">
    <location>
        <begin position="67"/>
        <end position="84"/>
    </location>
</feature>
<reference evidence="2 3" key="1">
    <citation type="journal article" date="2024" name="Nat. Commun.">
        <title>Phylogenomics reveals the evolutionary origins of lichenization in chlorophyte algae.</title>
        <authorList>
            <person name="Puginier C."/>
            <person name="Libourel C."/>
            <person name="Otte J."/>
            <person name="Skaloud P."/>
            <person name="Haon M."/>
            <person name="Grisel S."/>
            <person name="Petersen M."/>
            <person name="Berrin J.G."/>
            <person name="Delaux P.M."/>
            <person name="Dal Grande F."/>
            <person name="Keller J."/>
        </authorList>
    </citation>
    <scope>NUCLEOTIDE SEQUENCE [LARGE SCALE GENOMIC DNA]</scope>
    <source>
        <strain evidence="2 3">SAG 2043</strain>
    </source>
</reference>
<keyword evidence="3" id="KW-1185">Reference proteome</keyword>
<feature type="region of interest" description="Disordered" evidence="1">
    <location>
        <begin position="19"/>
        <end position="87"/>
    </location>
</feature>
<comment type="caution">
    <text evidence="2">The sequence shown here is derived from an EMBL/GenBank/DDBJ whole genome shotgun (WGS) entry which is preliminary data.</text>
</comment>
<accession>A0AAW1Q0Z2</accession>
<dbReference type="AlphaFoldDB" id="A0AAW1Q0Z2"/>
<evidence type="ECO:0000313" key="2">
    <source>
        <dbReference type="EMBL" id="KAK9815346.1"/>
    </source>
</evidence>
<dbReference type="EMBL" id="JALJOR010000006">
    <property type="protein sequence ID" value="KAK9815346.1"/>
    <property type="molecule type" value="Genomic_DNA"/>
</dbReference>
<feature type="region of interest" description="Disordered" evidence="1">
    <location>
        <begin position="182"/>
        <end position="222"/>
    </location>
</feature>
<evidence type="ECO:0000313" key="3">
    <source>
        <dbReference type="Proteomes" id="UP001489004"/>
    </source>
</evidence>
<sequence length="222" mass="23025">MASSTSQITSTVSAAKPLLASANPPAADTPAHVMASNAPASPPGDVPTWHAYASVDETPALLPPNSPDHEPACPLDRPEDHESASGDGLATHRQVLPHGSLALGQAIVNPTLAEAAGVATDSKDARYFITINSDGSITEQPYKMTPRSAACKAFRADTLGPVTAHDDEQHPAAAPAIRTQLIHGQAMQQASCSLERGERNPLPSQNQSGGQSQARNHSPTQS</sequence>